<dbReference type="SMART" id="SM00028">
    <property type="entry name" value="TPR"/>
    <property type="match status" value="5"/>
</dbReference>
<feature type="repeat" description="TPR" evidence="3">
    <location>
        <begin position="497"/>
        <end position="530"/>
    </location>
</feature>
<evidence type="ECO:0000313" key="6">
    <source>
        <dbReference type="Proteomes" id="UP000663860"/>
    </source>
</evidence>
<keyword evidence="2 3" id="KW-0802">TPR repeat</keyword>
<feature type="domain" description="ADP ribosyltransferase" evidence="4">
    <location>
        <begin position="234"/>
        <end position="387"/>
    </location>
</feature>
<dbReference type="GO" id="GO:0005576">
    <property type="term" value="C:extracellular region"/>
    <property type="evidence" value="ECO:0007669"/>
    <property type="project" value="InterPro"/>
</dbReference>
<dbReference type="SUPFAM" id="SSF56399">
    <property type="entry name" value="ADP-ribosylation"/>
    <property type="match status" value="1"/>
</dbReference>
<protein>
    <recommendedName>
        <fullName evidence="4">ADP ribosyltransferase domain-containing protein</fullName>
    </recommendedName>
</protein>
<evidence type="ECO:0000313" key="5">
    <source>
        <dbReference type="EMBL" id="CAF0998059.1"/>
    </source>
</evidence>
<dbReference type="Pfam" id="PF03496">
    <property type="entry name" value="ADPrib_exo_Tox"/>
    <property type="match status" value="1"/>
</dbReference>
<dbReference type="EMBL" id="CAJNOE010000163">
    <property type="protein sequence ID" value="CAF0998059.1"/>
    <property type="molecule type" value="Genomic_DNA"/>
</dbReference>
<dbReference type="AlphaFoldDB" id="A0A814GLG0"/>
<dbReference type="InterPro" id="IPR003540">
    <property type="entry name" value="ADP-ribosyltransferase"/>
</dbReference>
<dbReference type="Gene3D" id="3.90.176.10">
    <property type="entry name" value="Toxin ADP-ribosyltransferase, Chain A, domain 1"/>
    <property type="match status" value="1"/>
</dbReference>
<dbReference type="PANTHER" id="PTHR45641">
    <property type="entry name" value="TETRATRICOPEPTIDE REPEAT PROTEIN (AFU_ORTHOLOGUE AFUA_6G03870)"/>
    <property type="match status" value="1"/>
</dbReference>
<organism evidence="5 6">
    <name type="scientific">Adineta steineri</name>
    <dbReference type="NCBI Taxonomy" id="433720"/>
    <lineage>
        <taxon>Eukaryota</taxon>
        <taxon>Metazoa</taxon>
        <taxon>Spiralia</taxon>
        <taxon>Gnathifera</taxon>
        <taxon>Rotifera</taxon>
        <taxon>Eurotatoria</taxon>
        <taxon>Bdelloidea</taxon>
        <taxon>Adinetida</taxon>
        <taxon>Adinetidae</taxon>
        <taxon>Adineta</taxon>
    </lineage>
</organism>
<dbReference type="Pfam" id="PF13424">
    <property type="entry name" value="TPR_12"/>
    <property type="match status" value="2"/>
</dbReference>
<evidence type="ECO:0000256" key="3">
    <source>
        <dbReference type="PROSITE-ProRule" id="PRU00339"/>
    </source>
</evidence>
<dbReference type="Gene3D" id="1.25.40.10">
    <property type="entry name" value="Tetratricopeptide repeat domain"/>
    <property type="match status" value="2"/>
</dbReference>
<name>A0A814GLG0_9BILA</name>
<dbReference type="Proteomes" id="UP000663860">
    <property type="component" value="Unassembled WGS sequence"/>
</dbReference>
<dbReference type="PANTHER" id="PTHR45641:SF19">
    <property type="entry name" value="NEPHROCYSTIN-3"/>
    <property type="match status" value="1"/>
</dbReference>
<keyword evidence="1" id="KW-0677">Repeat</keyword>
<dbReference type="Pfam" id="PF13176">
    <property type="entry name" value="TPR_7"/>
    <property type="match status" value="1"/>
</dbReference>
<evidence type="ECO:0000256" key="1">
    <source>
        <dbReference type="ARBA" id="ARBA00022737"/>
    </source>
</evidence>
<evidence type="ECO:0000256" key="2">
    <source>
        <dbReference type="ARBA" id="ARBA00022803"/>
    </source>
</evidence>
<gene>
    <name evidence="5" type="ORF">IZO911_LOCUS17484</name>
</gene>
<reference evidence="5" key="1">
    <citation type="submission" date="2021-02" db="EMBL/GenBank/DDBJ databases">
        <authorList>
            <person name="Nowell W R."/>
        </authorList>
    </citation>
    <scope>NUCLEOTIDE SEQUENCE</scope>
</reference>
<dbReference type="SUPFAM" id="SSF48452">
    <property type="entry name" value="TPR-like"/>
    <property type="match status" value="1"/>
</dbReference>
<feature type="repeat" description="TPR" evidence="3">
    <location>
        <begin position="418"/>
        <end position="451"/>
    </location>
</feature>
<evidence type="ECO:0000259" key="4">
    <source>
        <dbReference type="Pfam" id="PF03496"/>
    </source>
</evidence>
<proteinExistence type="predicted"/>
<dbReference type="PROSITE" id="PS50005">
    <property type="entry name" value="TPR"/>
    <property type="match status" value="5"/>
</dbReference>
<feature type="repeat" description="TPR" evidence="3">
    <location>
        <begin position="539"/>
        <end position="572"/>
    </location>
</feature>
<feature type="repeat" description="TPR" evidence="3">
    <location>
        <begin position="455"/>
        <end position="488"/>
    </location>
</feature>
<feature type="repeat" description="TPR" evidence="3">
    <location>
        <begin position="581"/>
        <end position="614"/>
    </location>
</feature>
<dbReference type="InterPro" id="IPR019734">
    <property type="entry name" value="TPR_rpt"/>
</dbReference>
<comment type="caution">
    <text evidence="5">The sequence shown here is derived from an EMBL/GenBank/DDBJ whole genome shotgun (WGS) entry which is preliminary data.</text>
</comment>
<dbReference type="PROSITE" id="PS51996">
    <property type="entry name" value="TR_MART"/>
    <property type="match status" value="1"/>
</dbReference>
<sequence>MGNGKSTTNASTVLKDVEGRRRINIQQIQNALLIWLDSNIDETNNDCQNTITKLRCAVNDISTYTNGDECLEFVQTIVDNKVCMIISGSLGQHIVPRVHNMPQVDSIFIFCGNKTYHEQWTKDWPKIKGVFTDITPICEALKEAAHQCEHNAIPMSFVGTNKKLDQLDPSFMYTQIIKEILLTIKFGQNHIQDYLSYCHDAFEGNKNEIENVKRLKSQYHKKTPIYWYSCQMFLYPMLNHALRLMNGDIITHMGFFISDLHRQIEQLHKEQFVDATAANIFTVYRGQGLSTGDFAKMSKIKGGLISFNNFLSTSTVRKVSLGFAQDATINPDQVGVLFIMKINPAQSTTPFASIVGISDFQKEEEVLFSMHSVFRIQDIKQMGENNHLFEVNLVLTADNDPELNRLTDCIRKESFPDEEGWYRLGLILINMGQFDKAEDIYQVLLDQRKDDQGQADIYHQLGRIKNAQGKYQEALTFYEKSLVIRQKTLPPNHPDLASSYNNIGNVHDSMGNYPKALSSHEKALEIRQQSLPSNHPDLAGSYNNIGNVHRNMDNYPKALSSHEKALEIKQQSLPPNHPDLATSYNNIGAVYDNMSNYTKARTFYEQAIQIAQQSLPSNHSDLQRYRKNLERIKNKK</sequence>
<dbReference type="InterPro" id="IPR011990">
    <property type="entry name" value="TPR-like_helical_dom_sf"/>
</dbReference>
<accession>A0A814GLG0</accession>